<dbReference type="SUPFAM" id="SSF56747">
    <property type="entry name" value="Prim-pol domain"/>
    <property type="match status" value="1"/>
</dbReference>
<dbReference type="KEGG" id="bvo:Pan97_39760"/>
<dbReference type="Pfam" id="PF09250">
    <property type="entry name" value="Prim-Pol"/>
    <property type="match status" value="1"/>
</dbReference>
<dbReference type="Proteomes" id="UP000318626">
    <property type="component" value="Chromosome"/>
</dbReference>
<proteinExistence type="predicted"/>
<reference evidence="3" key="1">
    <citation type="submission" date="2019-02" db="EMBL/GenBank/DDBJ databases">
        <title>Deep-cultivation of Planctomycetes and their phenomic and genomic characterization uncovers novel biology.</title>
        <authorList>
            <person name="Wiegand S."/>
            <person name="Jogler M."/>
            <person name="Boedeker C."/>
            <person name="Pinto D."/>
            <person name="Vollmers J."/>
            <person name="Rivas-Marin E."/>
            <person name="Kohn T."/>
            <person name="Peeters S.H."/>
            <person name="Heuer A."/>
            <person name="Rast P."/>
            <person name="Oberbeckmann S."/>
            <person name="Bunk B."/>
            <person name="Jeske O."/>
            <person name="Meyerdierks A."/>
            <person name="Storesund J.E."/>
            <person name="Kallscheuer N."/>
            <person name="Luecker S."/>
            <person name="Lage O.M."/>
            <person name="Pohl T."/>
            <person name="Merkel B.J."/>
            <person name="Hornburger P."/>
            <person name="Mueller R.-W."/>
            <person name="Bruemmer F."/>
            <person name="Labrenz M."/>
            <person name="Spormann A.M."/>
            <person name="Op den Camp H."/>
            <person name="Overmann J."/>
            <person name="Amann R."/>
            <person name="Jetten M.S.M."/>
            <person name="Mascher T."/>
            <person name="Medema M.H."/>
            <person name="Devos D.P."/>
            <person name="Kaster A.-K."/>
            <person name="Ovreas L."/>
            <person name="Rohde M."/>
            <person name="Galperin M.Y."/>
            <person name="Jogler C."/>
        </authorList>
    </citation>
    <scope>NUCLEOTIDE SEQUENCE [LARGE SCALE GENOMIC DNA]</scope>
    <source>
        <strain evidence="3">Pan97</strain>
    </source>
</reference>
<name>A0A518CCG2_9BACT</name>
<dbReference type="InterPro" id="IPR015330">
    <property type="entry name" value="DNA_primase/pol_bifunc_N"/>
</dbReference>
<dbReference type="OrthoDB" id="247920at2"/>
<feature type="domain" description="DNA primase/polymerase bifunctional N-terminal" evidence="1">
    <location>
        <begin position="5"/>
        <end position="215"/>
    </location>
</feature>
<evidence type="ECO:0000313" key="3">
    <source>
        <dbReference type="Proteomes" id="UP000318626"/>
    </source>
</evidence>
<dbReference type="SMART" id="SM00943">
    <property type="entry name" value="Prim-Pol"/>
    <property type="match status" value="1"/>
</dbReference>
<protein>
    <recommendedName>
        <fullName evidence="1">DNA primase/polymerase bifunctional N-terminal domain-containing protein</fullName>
    </recommendedName>
</protein>
<dbReference type="Gene3D" id="3.30.720.160">
    <property type="entry name" value="Bifunctional DNA primase/polymerase, N-terminal"/>
    <property type="match status" value="1"/>
</dbReference>
<dbReference type="EMBL" id="CP036289">
    <property type="protein sequence ID" value="QDU76919.1"/>
    <property type="molecule type" value="Genomic_DNA"/>
</dbReference>
<organism evidence="2 3">
    <name type="scientific">Bremerella volcania</name>
    <dbReference type="NCBI Taxonomy" id="2527984"/>
    <lineage>
        <taxon>Bacteria</taxon>
        <taxon>Pseudomonadati</taxon>
        <taxon>Planctomycetota</taxon>
        <taxon>Planctomycetia</taxon>
        <taxon>Pirellulales</taxon>
        <taxon>Pirellulaceae</taxon>
        <taxon>Bremerella</taxon>
    </lineage>
</organism>
<evidence type="ECO:0000259" key="1">
    <source>
        <dbReference type="SMART" id="SM00943"/>
    </source>
</evidence>
<gene>
    <name evidence="2" type="ORF">Pan97_39760</name>
</gene>
<dbReference type="RefSeq" id="WP_144975419.1">
    <property type="nucleotide sequence ID" value="NZ_CP036289.1"/>
</dbReference>
<accession>A0A518CCG2</accession>
<evidence type="ECO:0000313" key="2">
    <source>
        <dbReference type="EMBL" id="QDU76919.1"/>
    </source>
</evidence>
<sequence>MLDTALDYLRSGLSVLPAISAEKRPALAGWKQYQRRLPTERQVESWFADAPAICVLAGEVSGHLEMIDFDHEGELFDCWRELVATEMPALAGRLVVERSQSGGQHVIYRCECPIPGNRKLAQRTVVTPSNEPVVIAGKRYVPRRVGDQFQITCTLIETRGEGGLFLCDPTPDYQIEQGSLNTLPVLNEAERSVLIEAACALNETMPPVARAPAGLLGEGRPGDDFNERGEVRDVLRRHGWDLVRGGENEYWRRPGKEQGWSATLREGVLYVFSSNAAPFEPDRAYAPFTVYALLNHDGDFAAAATALRAEGYGQPAGDVDVDLSNLACNGRACLTPARPAYPDPGPLPDTLLRVPGFVSEVMDHCLATAPYPNVSLAFCGALALQSVLAGRKVRDRADNRTNLYLLALAYSSVGKDWPRKVNTHVMHRVGLVNSLGEKFASGEGIQDSLFLTPAMLFQTDEIDGLLQSINKARDARHENIMGTLLTMYSAANSIYPMRRKAGKEPPGVIDQPCLVVYGTAIPTHYYEALSERMLTNGFFARMLIVESGPRSAGQEPGIIDPPASVMDAARWWSEFSPGTGNLENWHPQPLIVEADDDARDLLAEARLTSEAEYASAEARGDPVGTTVWGRVPEQIRKLALLYAVSASHQTPRIDVAAVRWATDFMLHQTRRMLFMAHNHVAENPFHGECLKLLRKLRDAPDGQLAHSVLLKRMKTDAKTFQELVTTLEQQGDLLTVIQATAGRPQRHYRLLGETSGEA</sequence>
<dbReference type="AlphaFoldDB" id="A0A518CCG2"/>
<keyword evidence="3" id="KW-1185">Reference proteome</keyword>